<feature type="region of interest" description="Disordered" evidence="1">
    <location>
        <begin position="131"/>
        <end position="172"/>
    </location>
</feature>
<keyword evidence="4" id="KW-1185">Reference proteome</keyword>
<accession>A0A511B445</accession>
<evidence type="ECO:0000313" key="3">
    <source>
        <dbReference type="EMBL" id="GEK95208.1"/>
    </source>
</evidence>
<comment type="caution">
    <text evidence="3">The sequence shown here is derived from an EMBL/GenBank/DDBJ whole genome shotgun (WGS) entry which is preliminary data.</text>
</comment>
<evidence type="ECO:0000256" key="1">
    <source>
        <dbReference type="SAM" id="MobiDB-lite"/>
    </source>
</evidence>
<name>A0A511B445_9PROT</name>
<proteinExistence type="predicted"/>
<feature type="compositionally biased region" description="Basic and acidic residues" evidence="1">
    <location>
        <begin position="133"/>
        <end position="144"/>
    </location>
</feature>
<feature type="compositionally biased region" description="Basic and acidic residues" evidence="1">
    <location>
        <begin position="160"/>
        <end position="171"/>
    </location>
</feature>
<evidence type="ECO:0000313" key="4">
    <source>
        <dbReference type="Proteomes" id="UP000321079"/>
    </source>
</evidence>
<reference evidence="3 4" key="1">
    <citation type="submission" date="2019-07" db="EMBL/GenBank/DDBJ databases">
        <title>Whole genome shotgun sequence of Gluconobacter kanchanaburiensis NBRC 103587.</title>
        <authorList>
            <person name="Hosoyama A."/>
            <person name="Uohara A."/>
            <person name="Ohji S."/>
            <person name="Ichikawa N."/>
        </authorList>
    </citation>
    <scope>NUCLEOTIDE SEQUENCE [LARGE SCALE GENOMIC DNA]</scope>
    <source>
        <strain evidence="3 4">NBRC 103587</strain>
    </source>
</reference>
<dbReference type="AlphaFoldDB" id="A0A511B445"/>
<keyword evidence="2" id="KW-0472">Membrane</keyword>
<dbReference type="OrthoDB" id="7282338at2"/>
<gene>
    <name evidence="3" type="ORF">GKA01_04050</name>
</gene>
<dbReference type="RefSeq" id="WP_146858739.1">
    <property type="nucleotide sequence ID" value="NZ_BARK01000001.1"/>
</dbReference>
<sequence>MNLRFIDWIWCVRGSVPLAPDLSTDKAFEKLDALFQVPGTTYDRVQERLVFKKKNQPSQDKMSIFDSGVLNVEASEHGRRLRYNLVSRTLLLCFLAPALFFGFAKVFEFTRDHQKPALLTSASHSVASSAAIDAKKSPGEKKDAVPPMNSIDKFLGAPAPEKKDDTGDKEKKAKKFSPTSAYVFCGLFAFLYVVGRILEQILIKREFTRAIGLAVVLGLS</sequence>
<dbReference type="EMBL" id="BJVA01000002">
    <property type="protein sequence ID" value="GEK95208.1"/>
    <property type="molecule type" value="Genomic_DNA"/>
</dbReference>
<evidence type="ECO:0000256" key="2">
    <source>
        <dbReference type="SAM" id="Phobius"/>
    </source>
</evidence>
<feature type="transmembrane region" description="Helical" evidence="2">
    <location>
        <begin position="179"/>
        <end position="198"/>
    </location>
</feature>
<organism evidence="3 4">
    <name type="scientific">Gluconobacter kanchanaburiensis NBRC 103587</name>
    <dbReference type="NCBI Taxonomy" id="1307948"/>
    <lineage>
        <taxon>Bacteria</taxon>
        <taxon>Pseudomonadati</taxon>
        <taxon>Pseudomonadota</taxon>
        <taxon>Alphaproteobacteria</taxon>
        <taxon>Acetobacterales</taxon>
        <taxon>Acetobacteraceae</taxon>
        <taxon>Gluconobacter</taxon>
    </lineage>
</organism>
<keyword evidence="2" id="KW-1133">Transmembrane helix</keyword>
<feature type="transmembrane region" description="Helical" evidence="2">
    <location>
        <begin position="89"/>
        <end position="107"/>
    </location>
</feature>
<protein>
    <submittedName>
        <fullName evidence="3">Uncharacterized protein</fullName>
    </submittedName>
</protein>
<dbReference type="Proteomes" id="UP000321079">
    <property type="component" value="Unassembled WGS sequence"/>
</dbReference>
<keyword evidence="2" id="KW-0812">Transmembrane</keyword>